<dbReference type="SUPFAM" id="SSF82282">
    <property type="entry name" value="Homocysteine S-methyltransferase"/>
    <property type="match status" value="1"/>
</dbReference>
<dbReference type="GO" id="GO:0046872">
    <property type="term" value="F:metal ion binding"/>
    <property type="evidence" value="ECO:0007669"/>
    <property type="project" value="UniProtKB-KW"/>
</dbReference>
<dbReference type="GO" id="GO:0032259">
    <property type="term" value="P:methylation"/>
    <property type="evidence" value="ECO:0007669"/>
    <property type="project" value="UniProtKB-KW"/>
</dbReference>
<reference evidence="5 8" key="1">
    <citation type="submission" date="2021-01" db="EMBL/GenBank/DDBJ databases">
        <title>Diatom-associated Roseobacters Show Island Model of Population Structure.</title>
        <authorList>
            <person name="Qu L."/>
            <person name="Feng X."/>
            <person name="Chen Y."/>
            <person name="Li L."/>
            <person name="Wang X."/>
            <person name="Hu Z."/>
            <person name="Wang H."/>
            <person name="Luo H."/>
        </authorList>
    </citation>
    <scope>NUCLEOTIDE SEQUENCE</scope>
    <source>
        <strain evidence="6 8">CC28-63</strain>
        <strain evidence="5">CC28-69</strain>
    </source>
</reference>
<dbReference type="Pfam" id="PF02574">
    <property type="entry name" value="S-methyl_trans"/>
    <property type="match status" value="1"/>
</dbReference>
<evidence type="ECO:0000313" key="6">
    <source>
        <dbReference type="EMBL" id="MBM2419751.1"/>
    </source>
</evidence>
<sequence>MLVATDTIQGDKAVIDQDNDIRWLSWTGMETHMIFNLGMDLPGFASFPLLDTEPGRALLRKLYRDQIAVAQETGCGACLESVTWMANADRAAALGYDAGDLKRINREAIGFLKELEAEIPVCISGQIGPRGDGYEAGAMTTDAAQAYHAPQIAVLAEAGCDMISAFTIGTVDEAIGMVRAAAVVGVPISVALTVETDGRLPDGTILSDAISRIDAAPSDGVSGYLVNCAHPDHLVLEEAGARLSGLVVNASRLSHAELDEAEELENGNPDELGRQMGDLAKKYPQMRVFGGCCGTDMRHLRAIGRGVHG</sequence>
<feature type="domain" description="Hcy-binding" evidence="4">
    <location>
        <begin position="12"/>
        <end position="307"/>
    </location>
</feature>
<dbReference type="EMBL" id="JAFBXE010000026">
    <property type="protein sequence ID" value="MBM2415079.1"/>
    <property type="molecule type" value="Genomic_DNA"/>
</dbReference>
<keyword evidence="2 3" id="KW-0808">Transferase</keyword>
<dbReference type="AlphaFoldDB" id="A0A9Q2NWB6"/>
<comment type="cofactor">
    <cofactor evidence="3">
        <name>Zn(2+)</name>
        <dbReference type="ChEBI" id="CHEBI:29105"/>
    </cofactor>
</comment>
<feature type="binding site" evidence="3">
    <location>
        <position position="293"/>
    </location>
    <ligand>
        <name>Zn(2+)</name>
        <dbReference type="ChEBI" id="CHEBI:29105"/>
    </ligand>
</feature>
<keyword evidence="3" id="KW-0479">Metal-binding</keyword>
<dbReference type="InterPro" id="IPR003726">
    <property type="entry name" value="HCY_dom"/>
</dbReference>
<evidence type="ECO:0000313" key="8">
    <source>
        <dbReference type="Proteomes" id="UP000809440"/>
    </source>
</evidence>
<dbReference type="Proteomes" id="UP000755667">
    <property type="component" value="Unassembled WGS sequence"/>
</dbReference>
<keyword evidence="3" id="KW-0862">Zinc</keyword>
<dbReference type="PANTHER" id="PTHR11103:SF18">
    <property type="entry name" value="SLR1189 PROTEIN"/>
    <property type="match status" value="1"/>
</dbReference>
<comment type="caution">
    <text evidence="5">The sequence shown here is derived from an EMBL/GenBank/DDBJ whole genome shotgun (WGS) entry which is preliminary data.</text>
</comment>
<dbReference type="EMBL" id="JAFBXF010000026">
    <property type="protein sequence ID" value="MBM2419751.1"/>
    <property type="molecule type" value="Genomic_DNA"/>
</dbReference>
<evidence type="ECO:0000256" key="1">
    <source>
        <dbReference type="ARBA" id="ARBA00022603"/>
    </source>
</evidence>
<gene>
    <name evidence="5" type="ORF">JQX41_22475</name>
    <name evidence="6" type="ORF">JQX48_22500</name>
</gene>
<proteinExistence type="predicted"/>
<feature type="binding site" evidence="3">
    <location>
        <position position="292"/>
    </location>
    <ligand>
        <name>Zn(2+)</name>
        <dbReference type="ChEBI" id="CHEBI:29105"/>
    </ligand>
</feature>
<evidence type="ECO:0000256" key="2">
    <source>
        <dbReference type="ARBA" id="ARBA00022679"/>
    </source>
</evidence>
<evidence type="ECO:0000259" key="4">
    <source>
        <dbReference type="PROSITE" id="PS50970"/>
    </source>
</evidence>
<dbReference type="Proteomes" id="UP000809440">
    <property type="component" value="Unassembled WGS sequence"/>
</dbReference>
<evidence type="ECO:0000313" key="7">
    <source>
        <dbReference type="Proteomes" id="UP000755667"/>
    </source>
</evidence>
<accession>A0A9Q2NWB6</accession>
<organism evidence="5 7">
    <name type="scientific">Marivita cryptomonadis</name>
    <dbReference type="NCBI Taxonomy" id="505252"/>
    <lineage>
        <taxon>Bacteria</taxon>
        <taxon>Pseudomonadati</taxon>
        <taxon>Pseudomonadota</taxon>
        <taxon>Alphaproteobacteria</taxon>
        <taxon>Rhodobacterales</taxon>
        <taxon>Roseobacteraceae</taxon>
        <taxon>Marivita</taxon>
    </lineage>
</organism>
<feature type="binding site" evidence="3">
    <location>
        <position position="228"/>
    </location>
    <ligand>
        <name>Zn(2+)</name>
        <dbReference type="ChEBI" id="CHEBI:29105"/>
    </ligand>
</feature>
<dbReference type="Gene3D" id="3.20.20.330">
    <property type="entry name" value="Homocysteine-binding-like domain"/>
    <property type="match status" value="1"/>
</dbReference>
<dbReference type="PANTHER" id="PTHR11103">
    <property type="entry name" value="SLR1189 PROTEIN"/>
    <property type="match status" value="1"/>
</dbReference>
<keyword evidence="8" id="KW-1185">Reference proteome</keyword>
<dbReference type="PROSITE" id="PS50970">
    <property type="entry name" value="HCY"/>
    <property type="match status" value="1"/>
</dbReference>
<keyword evidence="1 3" id="KW-0489">Methyltransferase</keyword>
<evidence type="ECO:0000256" key="3">
    <source>
        <dbReference type="PROSITE-ProRule" id="PRU00333"/>
    </source>
</evidence>
<evidence type="ECO:0000313" key="5">
    <source>
        <dbReference type="EMBL" id="MBM2415079.1"/>
    </source>
</evidence>
<protein>
    <submittedName>
        <fullName evidence="5">Homocysteine S-methyltransferase family protein</fullName>
    </submittedName>
</protein>
<dbReference type="GO" id="GO:0008168">
    <property type="term" value="F:methyltransferase activity"/>
    <property type="evidence" value="ECO:0007669"/>
    <property type="project" value="UniProtKB-UniRule"/>
</dbReference>
<dbReference type="InterPro" id="IPR036589">
    <property type="entry name" value="HCY_dom_sf"/>
</dbReference>
<name>A0A9Q2NWB6_9RHOB</name>